<protein>
    <submittedName>
        <fullName evidence="1">Uncharacterized protein</fullName>
    </submittedName>
</protein>
<reference evidence="1" key="1">
    <citation type="submission" date="2022-01" db="EMBL/GenBank/DDBJ databases">
        <authorList>
            <person name="King R."/>
        </authorList>
    </citation>
    <scope>NUCLEOTIDE SEQUENCE</scope>
</reference>
<sequence length="91" mass="10605">MFSLQYIECIDMLFRYIMIRYIDIFFNFAIPSFDRCMKFSAQNSLVINQNLCATCVSCVPSRIPSYSVLRLKAVSKVQASSPTHTYHIMFK</sequence>
<evidence type="ECO:0000313" key="2">
    <source>
        <dbReference type="Proteomes" id="UP001152799"/>
    </source>
</evidence>
<evidence type="ECO:0000313" key="1">
    <source>
        <dbReference type="EMBL" id="CAG9770193.1"/>
    </source>
</evidence>
<dbReference type="AlphaFoldDB" id="A0A9N9MUF6"/>
<keyword evidence="2" id="KW-1185">Reference proteome</keyword>
<organism evidence="1 2">
    <name type="scientific">Ceutorhynchus assimilis</name>
    <name type="common">cabbage seed weevil</name>
    <dbReference type="NCBI Taxonomy" id="467358"/>
    <lineage>
        <taxon>Eukaryota</taxon>
        <taxon>Metazoa</taxon>
        <taxon>Ecdysozoa</taxon>
        <taxon>Arthropoda</taxon>
        <taxon>Hexapoda</taxon>
        <taxon>Insecta</taxon>
        <taxon>Pterygota</taxon>
        <taxon>Neoptera</taxon>
        <taxon>Endopterygota</taxon>
        <taxon>Coleoptera</taxon>
        <taxon>Polyphaga</taxon>
        <taxon>Cucujiformia</taxon>
        <taxon>Curculionidae</taxon>
        <taxon>Ceutorhynchinae</taxon>
        <taxon>Ceutorhynchus</taxon>
    </lineage>
</organism>
<gene>
    <name evidence="1" type="ORF">CEUTPL_LOCUS10650</name>
</gene>
<dbReference type="Proteomes" id="UP001152799">
    <property type="component" value="Chromosome 6"/>
</dbReference>
<name>A0A9N9MUF6_9CUCU</name>
<dbReference type="EMBL" id="OU892282">
    <property type="protein sequence ID" value="CAG9770193.1"/>
    <property type="molecule type" value="Genomic_DNA"/>
</dbReference>
<proteinExistence type="predicted"/>
<accession>A0A9N9MUF6</accession>